<feature type="signal peptide" evidence="2">
    <location>
        <begin position="1"/>
        <end position="22"/>
    </location>
</feature>
<feature type="chain" id="PRO_5045878232" evidence="2">
    <location>
        <begin position="23"/>
        <end position="121"/>
    </location>
</feature>
<keyword evidence="2" id="KW-0732">Signal</keyword>
<evidence type="ECO:0000313" key="3">
    <source>
        <dbReference type="EMBL" id="MCQ9630617.1"/>
    </source>
</evidence>
<dbReference type="EMBL" id="JAJUPA010000011">
    <property type="protein sequence ID" value="MCQ9630617.1"/>
    <property type="molecule type" value="Genomic_DNA"/>
</dbReference>
<comment type="caution">
    <text evidence="3">The sequence shown here is derived from an EMBL/GenBank/DDBJ whole genome shotgun (WGS) entry which is preliminary data.</text>
</comment>
<dbReference type="SUPFAM" id="SSF47781">
    <property type="entry name" value="RuvA domain 2-like"/>
    <property type="match status" value="1"/>
</dbReference>
<organism evidence="3 4">
    <name type="scientific">Actinobacillus suis</name>
    <dbReference type="NCBI Taxonomy" id="716"/>
    <lineage>
        <taxon>Bacteria</taxon>
        <taxon>Pseudomonadati</taxon>
        <taxon>Pseudomonadota</taxon>
        <taxon>Gammaproteobacteria</taxon>
        <taxon>Pasteurellales</taxon>
        <taxon>Pasteurellaceae</taxon>
        <taxon>Actinobacillus</taxon>
    </lineage>
</organism>
<dbReference type="RefSeq" id="WP_015674357.1">
    <property type="nucleotide sequence ID" value="NZ_CP090556.1"/>
</dbReference>
<evidence type="ECO:0000256" key="1">
    <source>
        <dbReference type="SAM" id="MobiDB-lite"/>
    </source>
</evidence>
<evidence type="ECO:0000313" key="4">
    <source>
        <dbReference type="Proteomes" id="UP001206331"/>
    </source>
</evidence>
<feature type="compositionally biased region" description="Polar residues" evidence="1">
    <location>
        <begin position="28"/>
        <end position="49"/>
    </location>
</feature>
<dbReference type="GeneID" id="34290504"/>
<feature type="region of interest" description="Disordered" evidence="1">
    <location>
        <begin position="26"/>
        <end position="49"/>
    </location>
</feature>
<dbReference type="NCBIfam" id="TIGR00426">
    <property type="entry name" value="competence protein ComEA helix-hairpin-helix repeat region"/>
    <property type="match status" value="1"/>
</dbReference>
<name>A0ABT1WW17_ACTSU</name>
<dbReference type="InterPro" id="IPR051675">
    <property type="entry name" value="Endo/Exo/Phosphatase_dom_1"/>
</dbReference>
<dbReference type="Pfam" id="PF12836">
    <property type="entry name" value="HHH_3"/>
    <property type="match status" value="1"/>
</dbReference>
<accession>A0ABT1WW17</accession>
<dbReference type="InterPro" id="IPR004509">
    <property type="entry name" value="Competence_ComEA_HhH"/>
</dbReference>
<keyword evidence="4" id="KW-1185">Reference proteome</keyword>
<proteinExistence type="predicted"/>
<dbReference type="PANTHER" id="PTHR21180">
    <property type="entry name" value="ENDONUCLEASE/EXONUCLEASE/PHOSPHATASE FAMILY DOMAIN-CONTAINING PROTEIN 1"/>
    <property type="match status" value="1"/>
</dbReference>
<sequence length="121" mass="12795">MKTPSKLGLSLLIGMLSTGVLAAEKTKPSVTEPTPVVQNAQATSPEHSHAEMTNNANLVNINIATAAEIQDKLVGIGAKKAQAIVEYRTKNGAFSSLEQLTDVSGIGKATLDKNRDRILLQ</sequence>
<dbReference type="Gene3D" id="1.10.150.280">
    <property type="entry name" value="AF1531-like domain"/>
    <property type="match status" value="1"/>
</dbReference>
<dbReference type="Proteomes" id="UP001206331">
    <property type="component" value="Unassembled WGS sequence"/>
</dbReference>
<evidence type="ECO:0000256" key="2">
    <source>
        <dbReference type="SAM" id="SignalP"/>
    </source>
</evidence>
<dbReference type="PANTHER" id="PTHR21180:SF32">
    <property type="entry name" value="ENDONUCLEASE_EXONUCLEASE_PHOSPHATASE FAMILY DOMAIN-CONTAINING PROTEIN 1"/>
    <property type="match status" value="1"/>
</dbReference>
<reference evidence="3 4" key="1">
    <citation type="submission" date="2021-12" db="EMBL/GenBank/DDBJ databases">
        <title>Identification and characterization of A. suis stains in western Canada.</title>
        <authorList>
            <person name="Kulathunga D.G.R.S."/>
            <person name="De Oliveira Costa M."/>
        </authorList>
    </citation>
    <scope>NUCLEOTIDE SEQUENCE [LARGE SCALE GENOMIC DNA]</scope>
    <source>
        <strain evidence="3 4">18_292</strain>
    </source>
</reference>
<protein>
    <submittedName>
        <fullName evidence="3">Helix-hairpin-helix domain-containing protein</fullName>
    </submittedName>
</protein>
<dbReference type="InterPro" id="IPR010994">
    <property type="entry name" value="RuvA_2-like"/>
</dbReference>
<gene>
    <name evidence="3" type="ORF">LZL92_10035</name>
</gene>